<proteinExistence type="predicted"/>
<evidence type="ECO:0000256" key="1">
    <source>
        <dbReference type="SAM" id="MobiDB-lite"/>
    </source>
</evidence>
<gene>
    <name evidence="2" type="ORF">M9Y10_015387</name>
</gene>
<dbReference type="Proteomes" id="UP001470230">
    <property type="component" value="Unassembled WGS sequence"/>
</dbReference>
<organism evidence="2 3">
    <name type="scientific">Tritrichomonas musculus</name>
    <dbReference type="NCBI Taxonomy" id="1915356"/>
    <lineage>
        <taxon>Eukaryota</taxon>
        <taxon>Metamonada</taxon>
        <taxon>Parabasalia</taxon>
        <taxon>Tritrichomonadida</taxon>
        <taxon>Tritrichomonadidae</taxon>
        <taxon>Tritrichomonas</taxon>
    </lineage>
</organism>
<feature type="region of interest" description="Disordered" evidence="1">
    <location>
        <begin position="182"/>
        <end position="203"/>
    </location>
</feature>
<name>A0ABR2L298_9EUKA</name>
<keyword evidence="3" id="KW-1185">Reference proteome</keyword>
<comment type="caution">
    <text evidence="2">The sequence shown here is derived from an EMBL/GenBank/DDBJ whole genome shotgun (WGS) entry which is preliminary data.</text>
</comment>
<feature type="compositionally biased region" description="Low complexity" evidence="1">
    <location>
        <begin position="182"/>
        <end position="195"/>
    </location>
</feature>
<evidence type="ECO:0000313" key="2">
    <source>
        <dbReference type="EMBL" id="KAK8897439.1"/>
    </source>
</evidence>
<dbReference type="EMBL" id="JAPFFF010000002">
    <property type="protein sequence ID" value="KAK8897439.1"/>
    <property type="molecule type" value="Genomic_DNA"/>
</dbReference>
<reference evidence="2 3" key="1">
    <citation type="submission" date="2024-04" db="EMBL/GenBank/DDBJ databases">
        <title>Tritrichomonas musculus Genome.</title>
        <authorList>
            <person name="Alves-Ferreira E."/>
            <person name="Grigg M."/>
            <person name="Lorenzi H."/>
            <person name="Galac M."/>
        </authorList>
    </citation>
    <scope>NUCLEOTIDE SEQUENCE [LARGE SCALE GENOMIC DNA]</scope>
    <source>
        <strain evidence="2 3">EAF2021</strain>
    </source>
</reference>
<accession>A0ABR2L298</accession>
<protein>
    <submittedName>
        <fullName evidence="2">Uncharacterized protein</fullName>
    </submittedName>
</protein>
<sequence length="203" mass="24332">MKHGEKDLVMLYIKDCGSSWIPVTSQTQRIRDTTNQKIRELGNKYYLTKFLFEKLNIKRDDLYAFGKKLEDDFKDIKNGLHLKNQCKRMKELLYCWFAEHFFEDIFKKDSILLQQFVDLSKNTNNIKEIQKFRTQDHLRNEIQIEEFIGKKIENNRMLNYDGLSFNQEIDSFDMSNVYSINEDSSNKNESPSNPNFDYAKYLE</sequence>
<evidence type="ECO:0000313" key="3">
    <source>
        <dbReference type="Proteomes" id="UP001470230"/>
    </source>
</evidence>